<name>A0A5N7CC61_PETAA</name>
<organism evidence="1">
    <name type="scientific">Petromyces alliaceus</name>
    <name type="common">Aspergillus alliaceus</name>
    <dbReference type="NCBI Taxonomy" id="209559"/>
    <lineage>
        <taxon>Eukaryota</taxon>
        <taxon>Fungi</taxon>
        <taxon>Dikarya</taxon>
        <taxon>Ascomycota</taxon>
        <taxon>Pezizomycotina</taxon>
        <taxon>Eurotiomycetes</taxon>
        <taxon>Eurotiomycetidae</taxon>
        <taxon>Eurotiales</taxon>
        <taxon>Aspergillaceae</taxon>
        <taxon>Aspergillus</taxon>
        <taxon>Aspergillus subgen. Circumdati</taxon>
    </lineage>
</organism>
<proteinExistence type="predicted"/>
<reference evidence="1" key="1">
    <citation type="submission" date="2019-04" db="EMBL/GenBank/DDBJ databases">
        <title>Friends and foes A comparative genomics studyof 23 Aspergillus species from section Flavi.</title>
        <authorList>
            <consortium name="DOE Joint Genome Institute"/>
            <person name="Kjaerbolling I."/>
            <person name="Vesth T."/>
            <person name="Frisvad J.C."/>
            <person name="Nybo J.L."/>
            <person name="Theobald S."/>
            <person name="Kildgaard S."/>
            <person name="Isbrandt T."/>
            <person name="Kuo A."/>
            <person name="Sato A."/>
            <person name="Lyhne E.K."/>
            <person name="Kogle M.E."/>
            <person name="Wiebenga A."/>
            <person name="Kun R.S."/>
            <person name="Lubbers R.J."/>
            <person name="Makela M.R."/>
            <person name="Barry K."/>
            <person name="Chovatia M."/>
            <person name="Clum A."/>
            <person name="Daum C."/>
            <person name="Haridas S."/>
            <person name="He G."/>
            <person name="LaButti K."/>
            <person name="Lipzen A."/>
            <person name="Mondo S."/>
            <person name="Riley R."/>
            <person name="Salamov A."/>
            <person name="Simmons B.A."/>
            <person name="Magnuson J.K."/>
            <person name="Henrissat B."/>
            <person name="Mortensen U.H."/>
            <person name="Larsen T.O."/>
            <person name="Devries R.P."/>
            <person name="Grigoriev I.V."/>
            <person name="Machida M."/>
            <person name="Baker S.E."/>
            <person name="Andersen M.R."/>
        </authorList>
    </citation>
    <scope>NUCLEOTIDE SEQUENCE [LARGE SCALE GENOMIC DNA]</scope>
    <source>
        <strain evidence="1">IBT 14317</strain>
    </source>
</reference>
<dbReference type="AlphaFoldDB" id="A0A5N7CC61"/>
<sequence length="459" mass="51912">MLPAMDERATGLSIPLISIPRLKGRVQLWHWCEEDEEYFLELNNKLASQAAQRRLPDWEVRRVESPDTPYRAGQIFVAIETEFIHTSITLSDPRARHEWNKLWKVILDLTPQFFRDIGGEPIVVSMMSSNLLLQGQPLYVVVDTKGPLKLRETIVPTRRRRPRSQSGWLARGRNMLSLCLFISSLSGWIPWSYFIPATLTIHAISSVIEYINDRLSPPLLRSDEPGKNVAQTLGHYRSKYATWKDYMSQAQEARNPDIGIKRLEACRNLLIAFSAFETATLAHLTADIEPYCESIAESSFCLKAGATACVVGFAVCGAAACAAWTITAWCAGGVGVVSAVCACYGYFNPNIPHRELIQELRDLFKSLNKSLHTLYIRTWVSFYQNVLGIPFEQLNESEAYEVLKGCGVDLSFIQEVGYQKSLSERAMKQLQHDSNALMEKFRELFTKVGQEMIFQDVSA</sequence>
<dbReference type="EMBL" id="ML735245">
    <property type="protein sequence ID" value="KAE8391457.1"/>
    <property type="molecule type" value="Genomic_DNA"/>
</dbReference>
<dbReference type="Proteomes" id="UP000326877">
    <property type="component" value="Unassembled WGS sequence"/>
</dbReference>
<protein>
    <submittedName>
        <fullName evidence="1">Uncharacterized protein</fullName>
    </submittedName>
</protein>
<accession>A0A5N7CC61</accession>
<dbReference type="OrthoDB" id="4522596at2759"/>
<evidence type="ECO:0000313" key="1">
    <source>
        <dbReference type="EMBL" id="KAE8391457.1"/>
    </source>
</evidence>
<gene>
    <name evidence="1" type="ORF">BDV23DRAFT_153115</name>
</gene>